<feature type="transmembrane region" description="Helical" evidence="1">
    <location>
        <begin position="74"/>
        <end position="98"/>
    </location>
</feature>
<evidence type="ECO:0000313" key="2">
    <source>
        <dbReference type="Proteomes" id="UP000035642"/>
    </source>
</evidence>
<feature type="transmembrane region" description="Helical" evidence="1">
    <location>
        <begin position="12"/>
        <end position="30"/>
    </location>
</feature>
<reference evidence="2" key="1">
    <citation type="submission" date="2012-09" db="EMBL/GenBank/DDBJ databases">
        <authorList>
            <person name="Martin A.A."/>
        </authorList>
    </citation>
    <scope>NUCLEOTIDE SEQUENCE</scope>
</reference>
<keyword evidence="1" id="KW-0812">Transmembrane</keyword>
<organism evidence="2 3">
    <name type="scientific">Angiostrongylus cantonensis</name>
    <name type="common">Rat lungworm</name>
    <dbReference type="NCBI Taxonomy" id="6313"/>
    <lineage>
        <taxon>Eukaryota</taxon>
        <taxon>Metazoa</taxon>
        <taxon>Ecdysozoa</taxon>
        <taxon>Nematoda</taxon>
        <taxon>Chromadorea</taxon>
        <taxon>Rhabditida</taxon>
        <taxon>Rhabditina</taxon>
        <taxon>Rhabditomorpha</taxon>
        <taxon>Strongyloidea</taxon>
        <taxon>Metastrongylidae</taxon>
        <taxon>Angiostrongylus</taxon>
    </lineage>
</organism>
<name>A0A0K0D0A6_ANGCA</name>
<proteinExistence type="predicted"/>
<evidence type="ECO:0000256" key="1">
    <source>
        <dbReference type="SAM" id="Phobius"/>
    </source>
</evidence>
<evidence type="ECO:0000313" key="3">
    <source>
        <dbReference type="WBParaSite" id="ACAC_0000348601-mRNA-1"/>
    </source>
</evidence>
<dbReference type="STRING" id="6313.A0A0K0D0A6"/>
<dbReference type="Proteomes" id="UP000035642">
    <property type="component" value="Unassembled WGS sequence"/>
</dbReference>
<keyword evidence="1" id="KW-1133">Transmembrane helix</keyword>
<feature type="transmembrane region" description="Helical" evidence="1">
    <location>
        <begin position="110"/>
        <end position="132"/>
    </location>
</feature>
<feature type="transmembrane region" description="Helical" evidence="1">
    <location>
        <begin position="36"/>
        <end position="62"/>
    </location>
</feature>
<sequence>LICRAPCALARKFFFIIFYAYGIQLSTSHVCATKPFALVCYILSDILFWSTLFTSVAAFYYAHTAIIRSEEISYIPYIWSFLKVQVFPILFTVIDTLITVFQVKYDLVPYWFFFTAFVHFSLFLFFQSSILFCRRRDDYIKSSPYDQVRDGKWRLFSFILFQIVVHILTIPYLSISLAQDFLVVLDFPSQYVQALPLHQAADMFVVHITTFVVRPFLILITILSLIAPYRKTFLLLFCPCCPHNS</sequence>
<protein>
    <submittedName>
        <fullName evidence="3">G protein-coupled receptor</fullName>
    </submittedName>
</protein>
<accession>A0A0K0D0A6</accession>
<dbReference type="AlphaFoldDB" id="A0A0K0D0A6"/>
<feature type="transmembrane region" description="Helical" evidence="1">
    <location>
        <begin position="204"/>
        <end position="227"/>
    </location>
</feature>
<feature type="transmembrane region" description="Helical" evidence="1">
    <location>
        <begin position="153"/>
        <end position="175"/>
    </location>
</feature>
<dbReference type="WBParaSite" id="ACAC_0000348601-mRNA-1">
    <property type="protein sequence ID" value="ACAC_0000348601-mRNA-1"/>
    <property type="gene ID" value="ACAC_0000348601"/>
</dbReference>
<keyword evidence="1" id="KW-0472">Membrane</keyword>
<keyword evidence="2" id="KW-1185">Reference proteome</keyword>
<reference evidence="3" key="2">
    <citation type="submission" date="2017-02" db="UniProtKB">
        <authorList>
            <consortium name="WormBaseParasite"/>
        </authorList>
    </citation>
    <scope>IDENTIFICATION</scope>
</reference>